<evidence type="ECO:0000256" key="4">
    <source>
        <dbReference type="ARBA" id="ARBA00022574"/>
    </source>
</evidence>
<proteinExistence type="inferred from homology"/>
<dbReference type="InterPro" id="IPR001680">
    <property type="entry name" value="WD40_rpt"/>
</dbReference>
<dbReference type="InterPro" id="IPR051733">
    <property type="entry name" value="WD_repeat_DCAF13/WDSOF1"/>
</dbReference>
<comment type="similarity">
    <text evidence="2">Belongs to the WD repeat DCAF13/WDSOF1 family.</text>
</comment>
<dbReference type="InterPro" id="IPR036322">
    <property type="entry name" value="WD40_repeat_dom_sf"/>
</dbReference>
<feature type="repeat" description="WD" evidence="9">
    <location>
        <begin position="60"/>
        <end position="102"/>
    </location>
</feature>
<accession>A0ABM1E764</accession>
<evidence type="ECO:0000256" key="10">
    <source>
        <dbReference type="SAM" id="MobiDB-lite"/>
    </source>
</evidence>
<dbReference type="Gene3D" id="2.130.10.10">
    <property type="entry name" value="YVTN repeat-like/Quinoprotein amine dehydrogenase"/>
    <property type="match status" value="2"/>
</dbReference>
<evidence type="ECO:0000256" key="9">
    <source>
        <dbReference type="PROSITE-ProRule" id="PRU00221"/>
    </source>
</evidence>
<dbReference type="PROSITE" id="PS50082">
    <property type="entry name" value="WD_REPEATS_2"/>
    <property type="match status" value="4"/>
</dbReference>
<evidence type="ECO:0000313" key="13">
    <source>
        <dbReference type="RefSeq" id="XP_014668035.1"/>
    </source>
</evidence>
<evidence type="ECO:0000256" key="5">
    <source>
        <dbReference type="ARBA" id="ARBA00022737"/>
    </source>
</evidence>
<reference evidence="13" key="1">
    <citation type="submission" date="2025-08" db="UniProtKB">
        <authorList>
            <consortium name="RefSeq"/>
        </authorList>
    </citation>
    <scope>IDENTIFICATION</scope>
</reference>
<dbReference type="InterPro" id="IPR015943">
    <property type="entry name" value="WD40/YVTN_repeat-like_dom_sf"/>
</dbReference>
<evidence type="ECO:0000256" key="6">
    <source>
        <dbReference type="ARBA" id="ARBA00023242"/>
    </source>
</evidence>
<dbReference type="InterPro" id="IPR019775">
    <property type="entry name" value="WD40_repeat_CS"/>
</dbReference>
<dbReference type="SMART" id="SM00320">
    <property type="entry name" value="WD40"/>
    <property type="match status" value="6"/>
</dbReference>
<comment type="subcellular location">
    <subcellularLocation>
        <location evidence="1">Nucleus</location>
        <location evidence="1">Nucleolus</location>
    </subcellularLocation>
</comment>
<organism evidence="12 13">
    <name type="scientific">Priapulus caudatus</name>
    <name type="common">Priapulid worm</name>
    <dbReference type="NCBI Taxonomy" id="37621"/>
    <lineage>
        <taxon>Eukaryota</taxon>
        <taxon>Metazoa</taxon>
        <taxon>Ecdysozoa</taxon>
        <taxon>Scalidophora</taxon>
        <taxon>Priapulida</taxon>
        <taxon>Priapulimorpha</taxon>
        <taxon>Priapulimorphida</taxon>
        <taxon>Priapulidae</taxon>
        <taxon>Priapulus</taxon>
    </lineage>
</organism>
<dbReference type="PROSITE" id="PS00678">
    <property type="entry name" value="WD_REPEATS_1"/>
    <property type="match status" value="1"/>
</dbReference>
<dbReference type="InterPro" id="IPR007287">
    <property type="entry name" value="Sof1"/>
</dbReference>
<keyword evidence="5" id="KW-0677">Repeat</keyword>
<evidence type="ECO:0000256" key="2">
    <source>
        <dbReference type="ARBA" id="ARBA00005649"/>
    </source>
</evidence>
<protein>
    <recommendedName>
        <fullName evidence="3">DDB1- and CUL4-associated factor 13</fullName>
    </recommendedName>
    <alternativeName>
        <fullName evidence="8">WD repeat and SOF domain-containing protein 1</fullName>
    </alternativeName>
</protein>
<sequence length="443" mass="51097">MVLINYTRRLLSLRTKRDVHKVPRNFDPSLHPFEIPREYTRALNATKLERVFAKPFIGSLEGHQDGVHCMLKHPKSLSTILSGACNGEVKVWNLPSKQCQRSISAHSGFVRGLCMQPDCQSFFSVGDDKTIKQWKMESPAYGELEEPVMTILGKTMFLGIDHHWKEPFYATCGDRVDIWDETRTEPMRSFTWGLDSITSLKFNHVETNVLASTANDRNIVLYDMRGATPLRKVILEMRSNAIAWNPMEAFIFTVANEDYNLYTFDMRNLSSPTNIHMDHVSAVLDVDYSPTGKEIVSGSYDKTIRIFPANKGRSREVYHTKRMQRVTCVRWTMDNKYILSGSDEMNIRIWKSAASEKLGVTTGREQMSKQYNEKLKATFAHHPQIRRVARHRHVPKSLYSASREIRIIRESKKRKEKNARAHSKPGTMEIVPERQKHVVGEHE</sequence>
<evidence type="ECO:0000256" key="8">
    <source>
        <dbReference type="ARBA" id="ARBA00032239"/>
    </source>
</evidence>
<evidence type="ECO:0000259" key="11">
    <source>
        <dbReference type="Pfam" id="PF04158"/>
    </source>
</evidence>
<dbReference type="GeneID" id="106809464"/>
<dbReference type="RefSeq" id="XP_014668035.1">
    <property type="nucleotide sequence ID" value="XM_014812549.1"/>
</dbReference>
<feature type="repeat" description="WD" evidence="9">
    <location>
        <begin position="319"/>
        <end position="360"/>
    </location>
</feature>
<feature type="domain" description="Sof1-like protein" evidence="11">
    <location>
        <begin position="353"/>
        <end position="438"/>
    </location>
</feature>
<feature type="region of interest" description="Disordered" evidence="10">
    <location>
        <begin position="411"/>
        <end position="443"/>
    </location>
</feature>
<dbReference type="PANTHER" id="PTHR22851">
    <property type="entry name" value="U3 SMALL NUCLEOLAR RNA U3 SNORNA ASSOCIATED PROTEIN"/>
    <property type="match status" value="1"/>
</dbReference>
<dbReference type="Pfam" id="PF04158">
    <property type="entry name" value="Sof1"/>
    <property type="match status" value="1"/>
</dbReference>
<feature type="compositionally biased region" description="Basic and acidic residues" evidence="10">
    <location>
        <begin position="431"/>
        <end position="443"/>
    </location>
</feature>
<feature type="compositionally biased region" description="Basic residues" evidence="10">
    <location>
        <begin position="411"/>
        <end position="423"/>
    </location>
</feature>
<gene>
    <name evidence="13" type="primary">LOC106809464</name>
</gene>
<name>A0ABM1E764_PRICU</name>
<dbReference type="PROSITE" id="PS50294">
    <property type="entry name" value="WD_REPEATS_REGION"/>
    <property type="match status" value="1"/>
</dbReference>
<dbReference type="SUPFAM" id="SSF50978">
    <property type="entry name" value="WD40 repeat-like"/>
    <property type="match status" value="1"/>
</dbReference>
<dbReference type="Pfam" id="PF00400">
    <property type="entry name" value="WD40"/>
    <property type="match status" value="4"/>
</dbReference>
<evidence type="ECO:0000256" key="1">
    <source>
        <dbReference type="ARBA" id="ARBA00004604"/>
    </source>
</evidence>
<evidence type="ECO:0000256" key="3">
    <source>
        <dbReference type="ARBA" id="ARBA00021762"/>
    </source>
</evidence>
<evidence type="ECO:0000256" key="7">
    <source>
        <dbReference type="ARBA" id="ARBA00023274"/>
    </source>
</evidence>
<keyword evidence="7" id="KW-0687">Ribonucleoprotein</keyword>
<feature type="repeat" description="WD" evidence="9">
    <location>
        <begin position="276"/>
        <end position="317"/>
    </location>
</feature>
<dbReference type="Proteomes" id="UP000695022">
    <property type="component" value="Unplaced"/>
</dbReference>
<evidence type="ECO:0000313" key="12">
    <source>
        <dbReference type="Proteomes" id="UP000695022"/>
    </source>
</evidence>
<keyword evidence="6" id="KW-0539">Nucleus</keyword>
<keyword evidence="12" id="KW-1185">Reference proteome</keyword>
<keyword evidence="4 9" id="KW-0853">WD repeat</keyword>
<feature type="repeat" description="WD" evidence="9">
    <location>
        <begin position="103"/>
        <end position="138"/>
    </location>
</feature>
<dbReference type="PANTHER" id="PTHR22851:SF0">
    <property type="entry name" value="DDB1- AND CUL4-ASSOCIATED FACTOR 13"/>
    <property type="match status" value="1"/>
</dbReference>